<dbReference type="PANTHER" id="PTHR11306:SF68">
    <property type="entry name" value="NPC INTRACELLULAR CHOLESTEROL TRANSPORTER 2"/>
    <property type="match status" value="1"/>
</dbReference>
<dbReference type="InParanoid" id="A0A6P7Z558"/>
<dbReference type="GO" id="GO:0015485">
    <property type="term" value="F:cholesterol binding"/>
    <property type="evidence" value="ECO:0007669"/>
    <property type="project" value="TreeGrafter"/>
</dbReference>
<evidence type="ECO:0000313" key="11">
    <source>
        <dbReference type="RefSeq" id="XP_030070854.1"/>
    </source>
</evidence>
<keyword evidence="10" id="KW-1185">Reference proteome</keyword>
<sequence length="147" mass="15887">MALRALVLAALATLSWAELVDFKDCGSVDGKIVAVDVTPCPTEPCQLVRGTDYTINVTFSSNVESVSSKAVVYGILAGIAIPFPIPEADGCKSGILCPIHAGNSYSYVTRLPVKSEYPCIKLVVKWELQDDMKKNIFCWAIPVHITP</sequence>
<keyword evidence="6" id="KW-1015">Disulfide bond</keyword>
<evidence type="ECO:0000256" key="2">
    <source>
        <dbReference type="ARBA" id="ARBA00006370"/>
    </source>
</evidence>
<proteinExistence type="inferred from homology"/>
<dbReference type="Proteomes" id="UP000515156">
    <property type="component" value="Chromosome 9"/>
</dbReference>
<name>A0A6P7Z558_9AMPH</name>
<dbReference type="PANTHER" id="PTHR11306">
    <property type="entry name" value="NIEMANN PICK TYPE C2 PROTEIN NPC2-RELATED"/>
    <property type="match status" value="1"/>
</dbReference>
<dbReference type="FunFam" id="2.60.40.770:FF:000001">
    <property type="entry name" value="NPC intracellular cholesterol transporter 2"/>
    <property type="match status" value="1"/>
</dbReference>
<feature type="signal peptide" evidence="8">
    <location>
        <begin position="1"/>
        <end position="17"/>
    </location>
</feature>
<evidence type="ECO:0000256" key="5">
    <source>
        <dbReference type="ARBA" id="ARBA00022729"/>
    </source>
</evidence>
<dbReference type="GO" id="GO:0032367">
    <property type="term" value="P:intracellular cholesterol transport"/>
    <property type="evidence" value="ECO:0007669"/>
    <property type="project" value="InterPro"/>
</dbReference>
<comment type="subcellular location">
    <subcellularLocation>
        <location evidence="1">Secreted</location>
    </subcellularLocation>
</comment>
<reference evidence="11" key="1">
    <citation type="submission" date="2025-08" db="UniProtKB">
        <authorList>
            <consortium name="RefSeq"/>
        </authorList>
    </citation>
    <scope>IDENTIFICATION</scope>
</reference>
<dbReference type="SMART" id="SM00737">
    <property type="entry name" value="ML"/>
    <property type="match status" value="1"/>
</dbReference>
<evidence type="ECO:0000256" key="7">
    <source>
        <dbReference type="ARBA" id="ARBA00032516"/>
    </source>
</evidence>
<protein>
    <recommendedName>
        <fullName evidence="3">NPC intracellular cholesterol transporter 2</fullName>
    </recommendedName>
    <alternativeName>
        <fullName evidence="7">Epididymal secretory protein E1</fullName>
    </alternativeName>
</protein>
<feature type="domain" description="MD-2-related lipid-recognition" evidence="9">
    <location>
        <begin position="22"/>
        <end position="143"/>
    </location>
</feature>
<evidence type="ECO:0000256" key="4">
    <source>
        <dbReference type="ARBA" id="ARBA00022525"/>
    </source>
</evidence>
<dbReference type="CTD" id="10577"/>
<dbReference type="GO" id="GO:0005576">
    <property type="term" value="C:extracellular region"/>
    <property type="evidence" value="ECO:0007669"/>
    <property type="project" value="UniProtKB-SubCell"/>
</dbReference>
<dbReference type="InterPro" id="IPR014756">
    <property type="entry name" value="Ig_E-set"/>
</dbReference>
<comment type="similarity">
    <text evidence="2">Belongs to the NPC2 family.</text>
</comment>
<dbReference type="RefSeq" id="XP_030070854.1">
    <property type="nucleotide sequence ID" value="XM_030214994.1"/>
</dbReference>
<dbReference type="KEGG" id="muo:115477875"/>
<keyword evidence="5 8" id="KW-0732">Signal</keyword>
<dbReference type="AlphaFoldDB" id="A0A6P7Z558"/>
<dbReference type="CDD" id="cd00916">
    <property type="entry name" value="Npc2_like"/>
    <property type="match status" value="1"/>
</dbReference>
<feature type="chain" id="PRO_5027545725" description="NPC intracellular cholesterol transporter 2" evidence="8">
    <location>
        <begin position="18"/>
        <end position="147"/>
    </location>
</feature>
<dbReference type="GeneID" id="115477875"/>
<evidence type="ECO:0000256" key="1">
    <source>
        <dbReference type="ARBA" id="ARBA00004613"/>
    </source>
</evidence>
<dbReference type="InterPro" id="IPR003172">
    <property type="entry name" value="ML_dom"/>
</dbReference>
<evidence type="ECO:0000313" key="10">
    <source>
        <dbReference type="Proteomes" id="UP000515156"/>
    </source>
</evidence>
<dbReference type="Gene3D" id="2.60.40.770">
    <property type="match status" value="1"/>
</dbReference>
<dbReference type="OrthoDB" id="6489092at2759"/>
<dbReference type="GO" id="GO:0033344">
    <property type="term" value="P:cholesterol efflux"/>
    <property type="evidence" value="ECO:0007669"/>
    <property type="project" value="TreeGrafter"/>
</dbReference>
<evidence type="ECO:0000256" key="8">
    <source>
        <dbReference type="SAM" id="SignalP"/>
    </source>
</evidence>
<accession>A0A6P7Z558</accession>
<evidence type="ECO:0000256" key="3">
    <source>
        <dbReference type="ARBA" id="ARBA00021477"/>
    </source>
</evidence>
<dbReference type="Pfam" id="PF02221">
    <property type="entry name" value="E1_DerP2_DerF2"/>
    <property type="match status" value="1"/>
</dbReference>
<gene>
    <name evidence="11" type="primary">NPC2</name>
</gene>
<dbReference type="FunCoup" id="A0A6P7Z558">
    <property type="interactions" value="874"/>
</dbReference>
<evidence type="ECO:0000256" key="6">
    <source>
        <dbReference type="ARBA" id="ARBA00023157"/>
    </source>
</evidence>
<keyword evidence="4" id="KW-0964">Secreted</keyword>
<dbReference type="InterPro" id="IPR033916">
    <property type="entry name" value="ML_Npc2-like"/>
</dbReference>
<dbReference type="SUPFAM" id="SSF81296">
    <property type="entry name" value="E set domains"/>
    <property type="match status" value="1"/>
</dbReference>
<dbReference type="InterPro" id="IPR039670">
    <property type="entry name" value="NPC2-like"/>
</dbReference>
<evidence type="ECO:0000259" key="9">
    <source>
        <dbReference type="SMART" id="SM00737"/>
    </source>
</evidence>
<organism evidence="10 11">
    <name type="scientific">Microcaecilia unicolor</name>
    <dbReference type="NCBI Taxonomy" id="1415580"/>
    <lineage>
        <taxon>Eukaryota</taxon>
        <taxon>Metazoa</taxon>
        <taxon>Chordata</taxon>
        <taxon>Craniata</taxon>
        <taxon>Vertebrata</taxon>
        <taxon>Euteleostomi</taxon>
        <taxon>Amphibia</taxon>
        <taxon>Gymnophiona</taxon>
        <taxon>Siphonopidae</taxon>
        <taxon>Microcaecilia</taxon>
    </lineage>
</organism>